<dbReference type="Proteomes" id="UP000245921">
    <property type="component" value="Unassembled WGS sequence"/>
</dbReference>
<keyword evidence="4 8" id="KW-1133">Transmembrane helix</keyword>
<dbReference type="PROSITE" id="PS51846">
    <property type="entry name" value="CNNM"/>
    <property type="match status" value="1"/>
</dbReference>
<protein>
    <submittedName>
        <fullName evidence="12">CBS domain containing-hemolysin-like protein</fullName>
    </submittedName>
</protein>
<dbReference type="InterPro" id="IPR005170">
    <property type="entry name" value="Transptr-assoc_dom"/>
</dbReference>
<comment type="subcellular location">
    <subcellularLocation>
        <location evidence="1">Membrane</location>
        <topology evidence="1">Multi-pass membrane protein</topology>
    </subcellularLocation>
</comment>
<dbReference type="SMART" id="SM00116">
    <property type="entry name" value="CBS"/>
    <property type="match status" value="2"/>
</dbReference>
<evidence type="ECO:0000259" key="10">
    <source>
        <dbReference type="PROSITE" id="PS51371"/>
    </source>
</evidence>
<feature type="transmembrane region" description="Helical" evidence="9">
    <location>
        <begin position="101"/>
        <end position="121"/>
    </location>
</feature>
<sequence>MDDPQSSSQLIFSLMFIFVLLMLSALFSGSETAFTSMGRGKLKDYLENEEDEKKKSMLQKFMNSPNQYLTTILILNNVVNILASSLTTLFVANLLPNSKGVAVGIATGFMTLMILIFGEITPKVYARENKEKFFKFSFRIVNVLNYILTPVVWILVNLSNVVIKIFGGKGFGQTPPFVTESEIMTYLDMGHEEGVIEKYEKYLMQRSLEIRETSVKEIMTPRVEMVSLEDDEKINDLIKIINDDGYSRIPIYRESLDTIVGICYAKDIFKLMDEVSDSDKLRNMSVLKISHKPFFVPITMKVKDILKMFLTNHTHMAIVVDEYGGTAGLVTLEDVIEELTGEILDEYDDIIEESNITRIDENIILVNGSTPINDIERELDIDFPETDFETIGGFLLEQLERFPKPGEHIIFENYEFEVISVTVNKIDKVKIIVVPDVNIKGDENDRDDDSETL</sequence>
<accession>A0AA45C7H2</accession>
<evidence type="ECO:0000256" key="8">
    <source>
        <dbReference type="PROSITE-ProRule" id="PRU01193"/>
    </source>
</evidence>
<evidence type="ECO:0000256" key="4">
    <source>
        <dbReference type="ARBA" id="ARBA00022989"/>
    </source>
</evidence>
<feature type="domain" description="CNNM transmembrane" evidence="11">
    <location>
        <begin position="6"/>
        <end position="200"/>
    </location>
</feature>
<organism evidence="12 13">
    <name type="scientific">Oceanotoga teriensis</name>
    <dbReference type="NCBI Taxonomy" id="515440"/>
    <lineage>
        <taxon>Bacteria</taxon>
        <taxon>Thermotogati</taxon>
        <taxon>Thermotogota</taxon>
        <taxon>Thermotogae</taxon>
        <taxon>Petrotogales</taxon>
        <taxon>Petrotogaceae</taxon>
        <taxon>Oceanotoga</taxon>
    </lineage>
</organism>
<keyword evidence="3" id="KW-0677">Repeat</keyword>
<evidence type="ECO:0000256" key="9">
    <source>
        <dbReference type="SAM" id="Phobius"/>
    </source>
</evidence>
<feature type="transmembrane region" description="Helical" evidence="9">
    <location>
        <begin position="133"/>
        <end position="156"/>
    </location>
</feature>
<evidence type="ECO:0000256" key="1">
    <source>
        <dbReference type="ARBA" id="ARBA00004141"/>
    </source>
</evidence>
<dbReference type="Pfam" id="PF00571">
    <property type="entry name" value="CBS"/>
    <property type="match status" value="2"/>
</dbReference>
<dbReference type="FunFam" id="3.10.580.10:FF:000002">
    <property type="entry name" value="Magnesium/cobalt efflux protein CorC"/>
    <property type="match status" value="1"/>
</dbReference>
<comment type="caution">
    <text evidence="12">The sequence shown here is derived from an EMBL/GenBank/DDBJ whole genome shotgun (WGS) entry which is preliminary data.</text>
</comment>
<dbReference type="InterPro" id="IPR000644">
    <property type="entry name" value="CBS_dom"/>
</dbReference>
<keyword evidence="6 8" id="KW-0472">Membrane</keyword>
<evidence type="ECO:0000256" key="6">
    <source>
        <dbReference type="ARBA" id="ARBA00023136"/>
    </source>
</evidence>
<evidence type="ECO:0000259" key="11">
    <source>
        <dbReference type="PROSITE" id="PS51846"/>
    </source>
</evidence>
<feature type="transmembrane region" description="Helical" evidence="9">
    <location>
        <begin position="12"/>
        <end position="34"/>
    </location>
</feature>
<keyword evidence="13" id="KW-1185">Reference proteome</keyword>
<evidence type="ECO:0000313" key="13">
    <source>
        <dbReference type="Proteomes" id="UP000245921"/>
    </source>
</evidence>
<dbReference type="AlphaFoldDB" id="A0AA45C7H2"/>
<keyword evidence="5 7" id="KW-0129">CBS domain</keyword>
<proteinExistence type="predicted"/>
<dbReference type="EMBL" id="QGGI01000005">
    <property type="protein sequence ID" value="PWJ95440.1"/>
    <property type="molecule type" value="Genomic_DNA"/>
</dbReference>
<dbReference type="PANTHER" id="PTHR22777">
    <property type="entry name" value="HEMOLYSIN-RELATED"/>
    <property type="match status" value="1"/>
</dbReference>
<dbReference type="Gene3D" id="3.30.465.10">
    <property type="match status" value="1"/>
</dbReference>
<dbReference type="PROSITE" id="PS51371">
    <property type="entry name" value="CBS"/>
    <property type="match status" value="2"/>
</dbReference>
<feature type="domain" description="CBS" evidence="10">
    <location>
        <begin position="219"/>
        <end position="278"/>
    </location>
</feature>
<dbReference type="InterPro" id="IPR044751">
    <property type="entry name" value="Ion_transp-like_CBS"/>
</dbReference>
<feature type="domain" description="CBS" evidence="10">
    <location>
        <begin position="289"/>
        <end position="346"/>
    </location>
</feature>
<evidence type="ECO:0000313" key="12">
    <source>
        <dbReference type="EMBL" id="PWJ95440.1"/>
    </source>
</evidence>
<dbReference type="Pfam" id="PF03471">
    <property type="entry name" value="CorC_HlyC"/>
    <property type="match status" value="1"/>
</dbReference>
<evidence type="ECO:0000256" key="5">
    <source>
        <dbReference type="ARBA" id="ARBA00023122"/>
    </source>
</evidence>
<evidence type="ECO:0000256" key="2">
    <source>
        <dbReference type="ARBA" id="ARBA00022692"/>
    </source>
</evidence>
<dbReference type="InterPro" id="IPR046342">
    <property type="entry name" value="CBS_dom_sf"/>
</dbReference>
<evidence type="ECO:0000256" key="3">
    <source>
        <dbReference type="ARBA" id="ARBA00022737"/>
    </source>
</evidence>
<dbReference type="GO" id="GO:0005886">
    <property type="term" value="C:plasma membrane"/>
    <property type="evidence" value="ECO:0007669"/>
    <property type="project" value="TreeGrafter"/>
</dbReference>
<evidence type="ECO:0000256" key="7">
    <source>
        <dbReference type="PROSITE-ProRule" id="PRU00703"/>
    </source>
</evidence>
<dbReference type="Pfam" id="PF01595">
    <property type="entry name" value="CNNM"/>
    <property type="match status" value="1"/>
</dbReference>
<dbReference type="SMART" id="SM01091">
    <property type="entry name" value="CorC_HlyC"/>
    <property type="match status" value="1"/>
</dbReference>
<feature type="transmembrane region" description="Helical" evidence="9">
    <location>
        <begin position="68"/>
        <end position="95"/>
    </location>
</feature>
<reference evidence="12 13" key="1">
    <citation type="submission" date="2018-05" db="EMBL/GenBank/DDBJ databases">
        <title>Genomic Encyclopedia of Type Strains, Phase IV (KMG-IV): sequencing the most valuable type-strain genomes for metagenomic binning, comparative biology and taxonomic classification.</title>
        <authorList>
            <person name="Goeker M."/>
        </authorList>
    </citation>
    <scope>NUCLEOTIDE SEQUENCE [LARGE SCALE GENOMIC DNA]</scope>
    <source>
        <strain evidence="12 13">DSM 24906</strain>
    </source>
</reference>
<dbReference type="InterPro" id="IPR002550">
    <property type="entry name" value="CNNM"/>
</dbReference>
<dbReference type="PANTHER" id="PTHR22777:SF17">
    <property type="entry name" value="UPF0053 PROTEIN SLL0260"/>
    <property type="match status" value="1"/>
</dbReference>
<dbReference type="SUPFAM" id="SSF56176">
    <property type="entry name" value="FAD-binding/transporter-associated domain-like"/>
    <property type="match status" value="1"/>
</dbReference>
<dbReference type="SUPFAM" id="SSF54631">
    <property type="entry name" value="CBS-domain pair"/>
    <property type="match status" value="1"/>
</dbReference>
<dbReference type="Gene3D" id="3.10.580.10">
    <property type="entry name" value="CBS-domain"/>
    <property type="match status" value="1"/>
</dbReference>
<dbReference type="InterPro" id="IPR036318">
    <property type="entry name" value="FAD-bd_PCMH-like_sf"/>
</dbReference>
<dbReference type="InterPro" id="IPR016169">
    <property type="entry name" value="FAD-bd_PCMH_sub2"/>
</dbReference>
<dbReference type="CDD" id="cd04590">
    <property type="entry name" value="CBS_pair_CorC_HlyC_assoc"/>
    <property type="match status" value="1"/>
</dbReference>
<keyword evidence="2 8" id="KW-0812">Transmembrane</keyword>
<gene>
    <name evidence="12" type="ORF">C7380_10567</name>
</gene>
<name>A0AA45C7H2_9BACT</name>
<dbReference type="GO" id="GO:0050660">
    <property type="term" value="F:flavin adenine dinucleotide binding"/>
    <property type="evidence" value="ECO:0007669"/>
    <property type="project" value="InterPro"/>
</dbReference>